<dbReference type="GO" id="GO:0005945">
    <property type="term" value="C:6-phosphofructokinase complex"/>
    <property type="evidence" value="ECO:0007669"/>
    <property type="project" value="TreeGrafter"/>
</dbReference>
<protein>
    <recommendedName>
        <fullName evidence="4">6-phosphofructokinase</fullName>
        <ecNumber evidence="4">2.7.1.11</ecNumber>
    </recommendedName>
</protein>
<evidence type="ECO:0000256" key="6">
    <source>
        <dbReference type="ARBA" id="ARBA00022679"/>
    </source>
</evidence>
<dbReference type="InterPro" id="IPR022953">
    <property type="entry name" value="ATP_PFK"/>
</dbReference>
<dbReference type="GO" id="GO:0061621">
    <property type="term" value="P:canonical glycolysis"/>
    <property type="evidence" value="ECO:0007669"/>
    <property type="project" value="TreeGrafter"/>
</dbReference>
<dbReference type="NCBIfam" id="NF002872">
    <property type="entry name" value="PRK03202.1"/>
    <property type="match status" value="1"/>
</dbReference>
<dbReference type="PANTHER" id="PTHR13697">
    <property type="entry name" value="PHOSPHOFRUCTOKINASE"/>
    <property type="match status" value="1"/>
</dbReference>
<dbReference type="FunFam" id="3.40.50.460:FF:000002">
    <property type="entry name" value="ATP-dependent 6-phosphofructokinase"/>
    <property type="match status" value="1"/>
</dbReference>
<evidence type="ECO:0000256" key="10">
    <source>
        <dbReference type="ARBA" id="ARBA00023152"/>
    </source>
</evidence>
<dbReference type="PRINTS" id="PR00476">
    <property type="entry name" value="PHFRCTKINASE"/>
</dbReference>
<comment type="subcellular location">
    <subcellularLocation>
        <location evidence="2">Cytoplasm</location>
    </subcellularLocation>
</comment>
<dbReference type="EMBL" id="BARV01031128">
    <property type="protein sequence ID" value="GAI34312.1"/>
    <property type="molecule type" value="Genomic_DNA"/>
</dbReference>
<dbReference type="Pfam" id="PF00365">
    <property type="entry name" value="PFK"/>
    <property type="match status" value="1"/>
</dbReference>
<dbReference type="GO" id="GO:0046872">
    <property type="term" value="F:metal ion binding"/>
    <property type="evidence" value="ECO:0007669"/>
    <property type="project" value="UniProtKB-KW"/>
</dbReference>
<proteinExistence type="predicted"/>
<evidence type="ECO:0000259" key="11">
    <source>
        <dbReference type="Pfam" id="PF00365"/>
    </source>
</evidence>
<dbReference type="InterPro" id="IPR000023">
    <property type="entry name" value="Phosphofructokinase_dom"/>
</dbReference>
<reference evidence="12" key="1">
    <citation type="journal article" date="2014" name="Front. Microbiol.">
        <title>High frequency of phylogenetically diverse reductive dehalogenase-homologous genes in deep subseafloor sedimentary metagenomes.</title>
        <authorList>
            <person name="Kawai M."/>
            <person name="Futagami T."/>
            <person name="Toyoda A."/>
            <person name="Takaki Y."/>
            <person name="Nishi S."/>
            <person name="Hori S."/>
            <person name="Arai W."/>
            <person name="Tsubouchi T."/>
            <person name="Morono Y."/>
            <person name="Uchiyama I."/>
            <person name="Ito T."/>
            <person name="Fujiyama A."/>
            <person name="Inagaki F."/>
            <person name="Takami H."/>
        </authorList>
    </citation>
    <scope>NUCLEOTIDE SEQUENCE</scope>
    <source>
        <strain evidence="12">Expedition CK06-06</strain>
    </source>
</reference>
<dbReference type="GO" id="GO:0048029">
    <property type="term" value="F:monosaccharide binding"/>
    <property type="evidence" value="ECO:0007669"/>
    <property type="project" value="TreeGrafter"/>
</dbReference>
<dbReference type="Gene3D" id="3.40.50.460">
    <property type="entry name" value="Phosphofructokinase domain"/>
    <property type="match status" value="1"/>
</dbReference>
<keyword evidence="9" id="KW-0460">Magnesium</keyword>
<keyword evidence="5" id="KW-0963">Cytoplasm</keyword>
<evidence type="ECO:0000256" key="9">
    <source>
        <dbReference type="ARBA" id="ARBA00022842"/>
    </source>
</evidence>
<organism evidence="12">
    <name type="scientific">marine sediment metagenome</name>
    <dbReference type="NCBI Taxonomy" id="412755"/>
    <lineage>
        <taxon>unclassified sequences</taxon>
        <taxon>metagenomes</taxon>
        <taxon>ecological metagenomes</taxon>
    </lineage>
</organism>
<keyword evidence="8" id="KW-0418">Kinase</keyword>
<dbReference type="GO" id="GO:0016208">
    <property type="term" value="F:AMP binding"/>
    <property type="evidence" value="ECO:0007669"/>
    <property type="project" value="TreeGrafter"/>
</dbReference>
<sequence length="254" mass="27677">RILNTLKHNAIDFLIGIGGDDTLGVIHRLSEHGVKAIGIPQTIDNDISMTDYSIGFASALGVVTDALDRLHTTAFSHHRVLILEVMGRDSGWLSLLGGIAGGADVIIIPEQEFSVEEVHQKILRRQARKKHFSIIIIAEGARPVGWEGQVVSETKVDAFGHVRLGGVGQYLANQLSEQMKIPLRVTNLAYLQRGGSPTPFDRILATRFGAAAIEFALDGRFDVMTALHGTKIEPVSLEEALSTPRPVDPGLFYR</sequence>
<feature type="non-terminal residue" evidence="12">
    <location>
        <position position="1"/>
    </location>
</feature>
<evidence type="ECO:0000256" key="5">
    <source>
        <dbReference type="ARBA" id="ARBA00022490"/>
    </source>
</evidence>
<dbReference type="GO" id="GO:0005524">
    <property type="term" value="F:ATP binding"/>
    <property type="evidence" value="ECO:0007669"/>
    <property type="project" value="TreeGrafter"/>
</dbReference>
<dbReference type="UniPathway" id="UPA00109">
    <property type="reaction ID" value="UER00182"/>
</dbReference>
<comment type="pathway">
    <text evidence="3">Carbohydrate degradation; glycolysis; D-glyceraldehyde 3-phosphate and glycerone phosphate from D-glucose: step 3/4.</text>
</comment>
<dbReference type="AlphaFoldDB" id="X1MRM5"/>
<dbReference type="SUPFAM" id="SSF53784">
    <property type="entry name" value="Phosphofructokinase"/>
    <property type="match status" value="1"/>
</dbReference>
<feature type="non-terminal residue" evidence="12">
    <location>
        <position position="254"/>
    </location>
</feature>
<dbReference type="EC" id="2.7.1.11" evidence="4"/>
<dbReference type="GO" id="GO:0006002">
    <property type="term" value="P:fructose 6-phosphate metabolic process"/>
    <property type="evidence" value="ECO:0007669"/>
    <property type="project" value="InterPro"/>
</dbReference>
<name>X1MRM5_9ZZZZ</name>
<dbReference type="PANTHER" id="PTHR13697:SF52">
    <property type="entry name" value="ATP-DEPENDENT 6-PHOSPHOFRUCTOKINASE 3"/>
    <property type="match status" value="1"/>
</dbReference>
<evidence type="ECO:0000256" key="2">
    <source>
        <dbReference type="ARBA" id="ARBA00004496"/>
    </source>
</evidence>
<dbReference type="GO" id="GO:0030388">
    <property type="term" value="P:fructose 1,6-bisphosphate metabolic process"/>
    <property type="evidence" value="ECO:0007669"/>
    <property type="project" value="TreeGrafter"/>
</dbReference>
<evidence type="ECO:0000256" key="8">
    <source>
        <dbReference type="ARBA" id="ARBA00022777"/>
    </source>
</evidence>
<dbReference type="Gene3D" id="3.40.50.450">
    <property type="match status" value="1"/>
</dbReference>
<comment type="cofactor">
    <cofactor evidence="1">
        <name>Mg(2+)</name>
        <dbReference type="ChEBI" id="CHEBI:18420"/>
    </cofactor>
</comment>
<keyword evidence="6" id="KW-0808">Transferase</keyword>
<feature type="domain" description="Phosphofructokinase" evidence="11">
    <location>
        <begin position="2"/>
        <end position="215"/>
    </location>
</feature>
<gene>
    <name evidence="12" type="ORF">S06H3_49311</name>
</gene>
<dbReference type="GO" id="GO:0003872">
    <property type="term" value="F:6-phosphofructokinase activity"/>
    <property type="evidence" value="ECO:0007669"/>
    <property type="project" value="UniProtKB-EC"/>
</dbReference>
<evidence type="ECO:0000313" key="12">
    <source>
        <dbReference type="EMBL" id="GAI34312.1"/>
    </source>
</evidence>
<comment type="caution">
    <text evidence="12">The sequence shown here is derived from an EMBL/GenBank/DDBJ whole genome shotgun (WGS) entry which is preliminary data.</text>
</comment>
<accession>X1MRM5</accession>
<evidence type="ECO:0000256" key="3">
    <source>
        <dbReference type="ARBA" id="ARBA00004679"/>
    </source>
</evidence>
<keyword evidence="10" id="KW-0324">Glycolysis</keyword>
<evidence type="ECO:0000256" key="4">
    <source>
        <dbReference type="ARBA" id="ARBA00012055"/>
    </source>
</evidence>
<evidence type="ECO:0000256" key="7">
    <source>
        <dbReference type="ARBA" id="ARBA00022723"/>
    </source>
</evidence>
<dbReference type="GO" id="GO:0070095">
    <property type="term" value="F:fructose-6-phosphate binding"/>
    <property type="evidence" value="ECO:0007669"/>
    <property type="project" value="TreeGrafter"/>
</dbReference>
<evidence type="ECO:0000256" key="1">
    <source>
        <dbReference type="ARBA" id="ARBA00001946"/>
    </source>
</evidence>
<dbReference type="InterPro" id="IPR035966">
    <property type="entry name" value="PKF_sf"/>
</dbReference>
<dbReference type="GO" id="GO:0042802">
    <property type="term" value="F:identical protein binding"/>
    <property type="evidence" value="ECO:0007669"/>
    <property type="project" value="TreeGrafter"/>
</dbReference>
<keyword evidence="7" id="KW-0479">Metal-binding</keyword>